<dbReference type="PATRIC" id="fig|728005.3.peg.1395"/>
<name>A0A0F5PU17_9HYPH</name>
<keyword evidence="3 4" id="KW-0472">Membrane</keyword>
<feature type="transmembrane region" description="Helical" evidence="4">
    <location>
        <begin position="147"/>
        <end position="167"/>
    </location>
</feature>
<feature type="transmembrane region" description="Helical" evidence="4">
    <location>
        <begin position="218"/>
        <end position="236"/>
    </location>
</feature>
<dbReference type="Gene3D" id="1.20.1250.20">
    <property type="entry name" value="MFS general substrate transporter like domains"/>
    <property type="match status" value="2"/>
</dbReference>
<dbReference type="EMBL" id="LAPV01000143">
    <property type="protein sequence ID" value="KKC32085.1"/>
    <property type="molecule type" value="Genomic_DNA"/>
</dbReference>
<evidence type="ECO:0000256" key="1">
    <source>
        <dbReference type="ARBA" id="ARBA00022692"/>
    </source>
</evidence>
<evidence type="ECO:0000313" key="8">
    <source>
        <dbReference type="Proteomes" id="UP000033519"/>
    </source>
</evidence>
<feature type="transmembrane region" description="Helical" evidence="4">
    <location>
        <begin position="83"/>
        <end position="102"/>
    </location>
</feature>
<feature type="transmembrane region" description="Helical" evidence="4">
    <location>
        <begin position="260"/>
        <end position="279"/>
    </location>
</feature>
<feature type="transmembrane region" description="Helical" evidence="4">
    <location>
        <begin position="16"/>
        <end position="40"/>
    </location>
</feature>
<dbReference type="InterPro" id="IPR036259">
    <property type="entry name" value="MFS_trans_sf"/>
</dbReference>
<organism evidence="7 9">
    <name type="scientific">Devosia psychrophila</name>
    <dbReference type="NCBI Taxonomy" id="728005"/>
    <lineage>
        <taxon>Bacteria</taxon>
        <taxon>Pseudomonadati</taxon>
        <taxon>Pseudomonadota</taxon>
        <taxon>Alphaproteobacteria</taxon>
        <taxon>Hyphomicrobiales</taxon>
        <taxon>Devosiaceae</taxon>
        <taxon>Devosia</taxon>
    </lineage>
</organism>
<dbReference type="GO" id="GO:0022857">
    <property type="term" value="F:transmembrane transporter activity"/>
    <property type="evidence" value="ECO:0007669"/>
    <property type="project" value="InterPro"/>
</dbReference>
<dbReference type="AlphaFoldDB" id="A0A0F5PU17"/>
<dbReference type="PANTHER" id="PTHR43129">
    <property type="entry name" value="FOSMIDOMYCIN RESISTANCE PROTEIN"/>
    <property type="match status" value="1"/>
</dbReference>
<feature type="transmembrane region" description="Helical" evidence="4">
    <location>
        <begin position="173"/>
        <end position="194"/>
    </location>
</feature>
<dbReference type="Pfam" id="PF07690">
    <property type="entry name" value="MFS_1"/>
    <property type="match status" value="2"/>
</dbReference>
<dbReference type="EMBL" id="FOMB01000043">
    <property type="protein sequence ID" value="SFD34180.1"/>
    <property type="molecule type" value="Genomic_DNA"/>
</dbReference>
<dbReference type="CDD" id="cd17478">
    <property type="entry name" value="MFS_FsR"/>
    <property type="match status" value="1"/>
</dbReference>
<keyword evidence="2 4" id="KW-1133">Transmembrane helix</keyword>
<evidence type="ECO:0000313" key="6">
    <source>
        <dbReference type="EMBL" id="KKC32085.1"/>
    </source>
</evidence>
<evidence type="ECO:0000259" key="5">
    <source>
        <dbReference type="PROSITE" id="PS50850"/>
    </source>
</evidence>
<dbReference type="InterPro" id="IPR011701">
    <property type="entry name" value="MFS"/>
</dbReference>
<accession>A0A0F5PU17</accession>
<keyword evidence="1 4" id="KW-0812">Transmembrane</keyword>
<reference evidence="6 8" key="1">
    <citation type="submission" date="2015-03" db="EMBL/GenBank/DDBJ databases">
        <authorList>
            <person name="Lepp D."/>
            <person name="Hassan Y.I."/>
            <person name="Li X.-Z."/>
            <person name="Zhou T."/>
        </authorList>
    </citation>
    <scope>NUCLEOTIDE SEQUENCE [LARGE SCALE GENOMIC DNA]</scope>
    <source>
        <strain evidence="6 8">Cr7-05</strain>
    </source>
</reference>
<keyword evidence="8" id="KW-1185">Reference proteome</keyword>
<evidence type="ECO:0000256" key="3">
    <source>
        <dbReference type="ARBA" id="ARBA00023136"/>
    </source>
</evidence>
<feature type="transmembrane region" description="Helical" evidence="4">
    <location>
        <begin position="286"/>
        <end position="306"/>
    </location>
</feature>
<evidence type="ECO:0000313" key="9">
    <source>
        <dbReference type="Proteomes" id="UP000182258"/>
    </source>
</evidence>
<dbReference type="SUPFAM" id="SSF103473">
    <property type="entry name" value="MFS general substrate transporter"/>
    <property type="match status" value="1"/>
</dbReference>
<reference evidence="7 9" key="2">
    <citation type="submission" date="2016-10" db="EMBL/GenBank/DDBJ databases">
        <authorList>
            <person name="de Groot N.N."/>
        </authorList>
    </citation>
    <scope>NUCLEOTIDE SEQUENCE [LARGE SCALE GENOMIC DNA]</scope>
    <source>
        <strain evidence="7 9">CGMCC 1.10210</strain>
    </source>
</reference>
<gene>
    <name evidence="7" type="ORF">SAMN04488059_1438</name>
    <name evidence="6" type="ORF">WH91_15945</name>
</gene>
<proteinExistence type="predicted"/>
<dbReference type="Proteomes" id="UP000033519">
    <property type="component" value="Unassembled WGS sequence"/>
</dbReference>
<dbReference type="GO" id="GO:0005886">
    <property type="term" value="C:plasma membrane"/>
    <property type="evidence" value="ECO:0007669"/>
    <property type="project" value="TreeGrafter"/>
</dbReference>
<protein>
    <submittedName>
        <fullName evidence="6 7">Fosmidomycin resistance protein</fullName>
    </submittedName>
</protein>
<evidence type="ECO:0000256" key="4">
    <source>
        <dbReference type="SAM" id="Phobius"/>
    </source>
</evidence>
<feature type="transmembrane region" description="Helical" evidence="4">
    <location>
        <begin position="373"/>
        <end position="393"/>
    </location>
</feature>
<evidence type="ECO:0000313" key="7">
    <source>
        <dbReference type="EMBL" id="SFD34180.1"/>
    </source>
</evidence>
<feature type="domain" description="Major facilitator superfamily (MFS) profile" evidence="5">
    <location>
        <begin position="18"/>
        <end position="398"/>
    </location>
</feature>
<feature type="transmembrane region" description="Helical" evidence="4">
    <location>
        <begin position="52"/>
        <end position="76"/>
    </location>
</feature>
<dbReference type="STRING" id="728005.SAMN04488059_1438"/>
<sequence>MDAVASKAPAALRTSYNIIFAVSASHLINDLLQFLLPALYPLLKANYELDYFQIGLLTLAQQITACILQPVLGLYGDVKPKPYMLAVSLAIVAGGVLLLATANSFSMLVLAAAVMGTGSAIFHPEASRVSRLASGGKLGFAQSTFQVGGNAGTAIGPLAAALIVLPLGQGSTMWFGLVAVLGVLLLTYVGRWYAAHQRDAASKPKVAVAKPTISRQRLIVAFAVIGALLLSKYVYIDMFKNYYTFYLIEKFGLPVQQAQYLLFAFLGAIAVGTFFGGPLGDRFGRLAVIWGSIVGALPFALMIPYAGLNGAVALSIIVGLILSSAFSAIVVYAQELVPGKVGLVSGFVFGFAFGIGAIGAAVLGALADNIGMTQVFAIGAFLPVLGFLTIFLPRTAELHSKDRA</sequence>
<dbReference type="InterPro" id="IPR020846">
    <property type="entry name" value="MFS_dom"/>
</dbReference>
<dbReference type="OrthoDB" id="9770492at2"/>
<dbReference type="PROSITE" id="PS50850">
    <property type="entry name" value="MFS"/>
    <property type="match status" value="1"/>
</dbReference>
<dbReference type="Proteomes" id="UP000182258">
    <property type="component" value="Unassembled WGS sequence"/>
</dbReference>
<feature type="transmembrane region" description="Helical" evidence="4">
    <location>
        <begin position="108"/>
        <end position="126"/>
    </location>
</feature>
<dbReference type="RefSeq" id="WP_046171999.1">
    <property type="nucleotide sequence ID" value="NZ_FOMB01000043.1"/>
</dbReference>
<dbReference type="PANTHER" id="PTHR43129:SF1">
    <property type="entry name" value="FOSMIDOMYCIN RESISTANCE PROTEIN"/>
    <property type="match status" value="1"/>
</dbReference>
<feature type="transmembrane region" description="Helical" evidence="4">
    <location>
        <begin position="344"/>
        <end position="367"/>
    </location>
</feature>
<feature type="transmembrane region" description="Helical" evidence="4">
    <location>
        <begin position="312"/>
        <end position="332"/>
    </location>
</feature>
<evidence type="ECO:0000256" key="2">
    <source>
        <dbReference type="ARBA" id="ARBA00022989"/>
    </source>
</evidence>